<dbReference type="PROSITE" id="PS51755">
    <property type="entry name" value="OMPR_PHOB"/>
    <property type="match status" value="1"/>
</dbReference>
<dbReference type="SUPFAM" id="SSF52172">
    <property type="entry name" value="CheY-like"/>
    <property type="match status" value="1"/>
</dbReference>
<dbReference type="SMART" id="SM00862">
    <property type="entry name" value="Trans_reg_C"/>
    <property type="match status" value="1"/>
</dbReference>
<evidence type="ECO:0000256" key="5">
    <source>
        <dbReference type="ARBA" id="ARBA00023163"/>
    </source>
</evidence>
<dbReference type="PROSITE" id="PS50110">
    <property type="entry name" value="RESPONSE_REGULATORY"/>
    <property type="match status" value="1"/>
</dbReference>
<dbReference type="CDD" id="cd17574">
    <property type="entry name" value="REC_OmpR"/>
    <property type="match status" value="1"/>
</dbReference>
<accession>A0ABS7Y7C9</accession>
<evidence type="ECO:0000313" key="11">
    <source>
        <dbReference type="Proteomes" id="UP001198602"/>
    </source>
</evidence>
<keyword evidence="1 6" id="KW-0597">Phosphoprotein</keyword>
<keyword evidence="4 7" id="KW-0238">DNA-binding</keyword>
<evidence type="ECO:0000256" key="1">
    <source>
        <dbReference type="ARBA" id="ARBA00022553"/>
    </source>
</evidence>
<dbReference type="Pfam" id="PF00486">
    <property type="entry name" value="Trans_reg_C"/>
    <property type="match status" value="1"/>
</dbReference>
<evidence type="ECO:0000313" key="10">
    <source>
        <dbReference type="EMBL" id="MCA1854917.1"/>
    </source>
</evidence>
<feature type="domain" description="Response regulatory" evidence="8">
    <location>
        <begin position="2"/>
        <end position="117"/>
    </location>
</feature>
<dbReference type="InterPro" id="IPR001867">
    <property type="entry name" value="OmpR/PhoB-type_DNA-bd"/>
</dbReference>
<dbReference type="InterPro" id="IPR001789">
    <property type="entry name" value="Sig_transdc_resp-reg_receiver"/>
</dbReference>
<protein>
    <submittedName>
        <fullName evidence="10">Response regulator transcription factor</fullName>
    </submittedName>
</protein>
<dbReference type="Pfam" id="PF00072">
    <property type="entry name" value="Response_reg"/>
    <property type="match status" value="1"/>
</dbReference>
<dbReference type="InterPro" id="IPR036388">
    <property type="entry name" value="WH-like_DNA-bd_sf"/>
</dbReference>
<dbReference type="SUPFAM" id="SSF46894">
    <property type="entry name" value="C-terminal effector domain of the bipartite response regulators"/>
    <property type="match status" value="1"/>
</dbReference>
<dbReference type="SMART" id="SM00448">
    <property type="entry name" value="REC"/>
    <property type="match status" value="1"/>
</dbReference>
<proteinExistence type="predicted"/>
<gene>
    <name evidence="10" type="ORF">LE190_03090</name>
</gene>
<dbReference type="Proteomes" id="UP001198602">
    <property type="component" value="Unassembled WGS sequence"/>
</dbReference>
<dbReference type="Gene3D" id="3.40.50.2300">
    <property type="match status" value="1"/>
</dbReference>
<comment type="caution">
    <text evidence="10">The sequence shown here is derived from an EMBL/GenBank/DDBJ whole genome shotgun (WGS) entry which is preliminary data.</text>
</comment>
<dbReference type="EMBL" id="JAHYBX010000001">
    <property type="protein sequence ID" value="MCA1854917.1"/>
    <property type="molecule type" value="Genomic_DNA"/>
</dbReference>
<dbReference type="CDD" id="cd00383">
    <property type="entry name" value="trans_reg_C"/>
    <property type="match status" value="1"/>
</dbReference>
<evidence type="ECO:0000256" key="6">
    <source>
        <dbReference type="PROSITE-ProRule" id="PRU00169"/>
    </source>
</evidence>
<keyword evidence="3" id="KW-0805">Transcription regulation</keyword>
<evidence type="ECO:0000259" key="9">
    <source>
        <dbReference type="PROSITE" id="PS51755"/>
    </source>
</evidence>
<evidence type="ECO:0000256" key="4">
    <source>
        <dbReference type="ARBA" id="ARBA00023125"/>
    </source>
</evidence>
<dbReference type="RefSeq" id="WP_225237332.1">
    <property type="nucleotide sequence ID" value="NZ_JAHYBX010000001.1"/>
</dbReference>
<evidence type="ECO:0000259" key="8">
    <source>
        <dbReference type="PROSITE" id="PS50110"/>
    </source>
</evidence>
<dbReference type="InterPro" id="IPR016032">
    <property type="entry name" value="Sig_transdc_resp-reg_C-effctor"/>
</dbReference>
<feature type="domain" description="OmpR/PhoB-type" evidence="9">
    <location>
        <begin position="127"/>
        <end position="224"/>
    </location>
</feature>
<dbReference type="PANTHER" id="PTHR48111:SF22">
    <property type="entry name" value="REGULATOR OF RPOS"/>
    <property type="match status" value="1"/>
</dbReference>
<evidence type="ECO:0000256" key="7">
    <source>
        <dbReference type="PROSITE-ProRule" id="PRU01091"/>
    </source>
</evidence>
<keyword evidence="2" id="KW-0902">Two-component regulatory system</keyword>
<keyword evidence="11" id="KW-1185">Reference proteome</keyword>
<dbReference type="Gene3D" id="1.10.10.10">
    <property type="entry name" value="Winged helix-like DNA-binding domain superfamily/Winged helix DNA-binding domain"/>
    <property type="match status" value="1"/>
</dbReference>
<organism evidence="10 11">
    <name type="scientific">Massilia hydrophila</name>
    <dbReference type="NCBI Taxonomy" id="3044279"/>
    <lineage>
        <taxon>Bacteria</taxon>
        <taxon>Pseudomonadati</taxon>
        <taxon>Pseudomonadota</taxon>
        <taxon>Betaproteobacteria</taxon>
        <taxon>Burkholderiales</taxon>
        <taxon>Oxalobacteraceae</taxon>
        <taxon>Telluria group</taxon>
        <taxon>Massilia</taxon>
    </lineage>
</organism>
<sequence>MRILIVEDHPDILANLYGFLEPRGHQLDSARNGYGGLALASEHDYDVIVLDVMLPGLNGLELCHKLRTELGKPTPVLMLTARDSLSDKVAGFDSGADDYLVKPFSLVELEVRLKALVRRAASAHALHATLRFGELRYDPGMQEASRAGVPVQLTRTGYTLLRCLLAAAPRIVSRETLEQAVWGDDRPDSDALRTHIHALRQALDKPFATPMLQTVAGVGYRLVQPEPDPRPSERDAPR</sequence>
<dbReference type="InterPro" id="IPR011006">
    <property type="entry name" value="CheY-like_superfamily"/>
</dbReference>
<evidence type="ECO:0000256" key="3">
    <source>
        <dbReference type="ARBA" id="ARBA00023015"/>
    </source>
</evidence>
<keyword evidence="5" id="KW-0804">Transcription</keyword>
<evidence type="ECO:0000256" key="2">
    <source>
        <dbReference type="ARBA" id="ARBA00023012"/>
    </source>
</evidence>
<name>A0ABS7Y7C9_9BURK</name>
<feature type="DNA-binding region" description="OmpR/PhoB-type" evidence="7">
    <location>
        <begin position="127"/>
        <end position="224"/>
    </location>
</feature>
<dbReference type="Gene3D" id="6.10.250.690">
    <property type="match status" value="1"/>
</dbReference>
<dbReference type="PANTHER" id="PTHR48111">
    <property type="entry name" value="REGULATOR OF RPOS"/>
    <property type="match status" value="1"/>
</dbReference>
<dbReference type="InterPro" id="IPR039420">
    <property type="entry name" value="WalR-like"/>
</dbReference>
<feature type="modified residue" description="4-aspartylphosphate" evidence="6">
    <location>
        <position position="51"/>
    </location>
</feature>
<reference evidence="10 11" key="1">
    <citation type="submission" date="2021-07" db="EMBL/GenBank/DDBJ databases">
        <title>Characterization of Violacein-producing bacteria and related species.</title>
        <authorList>
            <person name="Wilson H.S."/>
            <person name="De Leon M.E."/>
        </authorList>
    </citation>
    <scope>NUCLEOTIDE SEQUENCE [LARGE SCALE GENOMIC DNA]</scope>
    <source>
        <strain evidence="10 11">HSC-2F05</strain>
    </source>
</reference>